<accession>A0ABT3FHQ8</accession>
<dbReference type="RefSeq" id="WP_264499060.1">
    <property type="nucleotide sequence ID" value="NZ_JAPDDS010000001.1"/>
</dbReference>
<evidence type="ECO:0000313" key="2">
    <source>
        <dbReference type="Proteomes" id="UP001207930"/>
    </source>
</evidence>
<dbReference type="EMBL" id="JAPDDS010000001">
    <property type="protein sequence ID" value="MCW1883096.1"/>
    <property type="molecule type" value="Genomic_DNA"/>
</dbReference>
<dbReference type="InterPro" id="IPR009057">
    <property type="entry name" value="Homeodomain-like_sf"/>
</dbReference>
<dbReference type="SUPFAM" id="SSF46689">
    <property type="entry name" value="Homeodomain-like"/>
    <property type="match status" value="1"/>
</dbReference>
<comment type="caution">
    <text evidence="1">The sequence shown here is derived from an EMBL/GenBank/DDBJ whole genome shotgun (WGS) entry which is preliminary data.</text>
</comment>
<organism evidence="1 2">
    <name type="scientific">Luteolibacter flavescens</name>
    <dbReference type="NCBI Taxonomy" id="1859460"/>
    <lineage>
        <taxon>Bacteria</taxon>
        <taxon>Pseudomonadati</taxon>
        <taxon>Verrucomicrobiota</taxon>
        <taxon>Verrucomicrobiia</taxon>
        <taxon>Verrucomicrobiales</taxon>
        <taxon>Verrucomicrobiaceae</taxon>
        <taxon>Luteolibacter</taxon>
    </lineage>
</organism>
<protein>
    <submittedName>
        <fullName evidence="1">Transposase</fullName>
    </submittedName>
</protein>
<name>A0ABT3FHQ8_9BACT</name>
<gene>
    <name evidence="1" type="ORF">OKA04_00040</name>
</gene>
<dbReference type="Proteomes" id="UP001207930">
    <property type="component" value="Unassembled WGS sequence"/>
</dbReference>
<reference evidence="1 2" key="1">
    <citation type="submission" date="2022-10" db="EMBL/GenBank/DDBJ databases">
        <title>Luteolibacter flavescens strain MCCC 1K03193, whole genome shotgun sequencing project.</title>
        <authorList>
            <person name="Zhao G."/>
            <person name="Shen L."/>
        </authorList>
    </citation>
    <scope>NUCLEOTIDE SEQUENCE [LARGE SCALE GENOMIC DNA]</scope>
    <source>
        <strain evidence="1 2">MCCC 1K03193</strain>
    </source>
</reference>
<proteinExistence type="predicted"/>
<evidence type="ECO:0000313" key="1">
    <source>
        <dbReference type="EMBL" id="MCW1883096.1"/>
    </source>
</evidence>
<keyword evidence="2" id="KW-1185">Reference proteome</keyword>
<dbReference type="InterPro" id="IPR002514">
    <property type="entry name" value="Transposase_8"/>
</dbReference>
<sequence>MNPKHRRRYTADFKAQALALLEDRKPVSPLAQELGISDNLLFAWRLASQRA</sequence>
<dbReference type="Pfam" id="PF01527">
    <property type="entry name" value="HTH_Tnp_1"/>
    <property type="match status" value="1"/>
</dbReference>